<evidence type="ECO:0000313" key="2">
    <source>
        <dbReference type="EMBL" id="QLG29983.1"/>
    </source>
</evidence>
<feature type="region of interest" description="Disordered" evidence="1">
    <location>
        <begin position="1"/>
        <end position="21"/>
    </location>
</feature>
<dbReference type="AlphaFoldDB" id="A0A7D5L333"/>
<dbReference type="OrthoDB" id="347946at2157"/>
<dbReference type="KEGG" id="halg:HUG10_20465"/>
<evidence type="ECO:0000313" key="3">
    <source>
        <dbReference type="Proteomes" id="UP000509750"/>
    </source>
</evidence>
<dbReference type="Proteomes" id="UP000509750">
    <property type="component" value="Plasmid unnamed3"/>
</dbReference>
<gene>
    <name evidence="2" type="ORF">HUG10_20465</name>
</gene>
<dbReference type="EMBL" id="CP058532">
    <property type="protein sequence ID" value="QLG29983.1"/>
    <property type="molecule type" value="Genomic_DNA"/>
</dbReference>
<protein>
    <submittedName>
        <fullName evidence="2">Uncharacterized protein</fullName>
    </submittedName>
</protein>
<accession>A0A7D5L333</accession>
<sequence length="705" mass="72941">MADAITTNSWIWTDTGTEPTPGDENYVAGDQPIAEYDNWAMWAVTSDVDALNAKLGSHASFHEAGGQDELDLVDMSVGTAITLAEPTAGTFELQTPGGTSLATLDTAGNAWTTFPDIDSDVTFKDGLTLGGSTSITFSDDAGTQTLADLSVTSTPASGTEESYSFAVDGTDIIKLYAEADGVGGIQNAEFAVLEELTIATGKTVTLGDDLVAADGEVIWDESAGVINGAALEDGEITLTAGNALTGGGTIPLGGSASIGVASDSIQTSELDLSITPTWTGTHVFDSGLRLGDGQSIKFVNNAGAEHLAQMNVTASVAAGTEESMAFRFNATDVLKLYTESDGSGGIQNTAIQALVPLDMSSTDLVDGATTIWDASAGHVPAASVEDAWVDVGGDTMSGDLNLGGNNITGLGTVDGVDVSAHAGDTSAHHAKYTDSEAVAAVNAESSLSVSITGDADTVDGWHANSFVRDNTNNVLDGSLEIVGVAGAFTMGLGTDTRLRYDSSSGTSSHRDAFFQFHNDFNDTNAFRMGVVGGEFELTNYVDGTTFTFNTGIDIYNESTLSTETVATQQWVESDATVTNADDADTLDGFHSTYFAPKSGFDSHTGDTNNPHGVTASQVGVVAAVNAESVLTVDIDGDADTLDGSHASAFATAGHNHDSEYVDLNGDIMAGTLNMDQNETTNFVLENRTSDPASPVEGQMWVRSDL</sequence>
<feature type="compositionally biased region" description="Polar residues" evidence="1">
    <location>
        <begin position="1"/>
        <end position="18"/>
    </location>
</feature>
<keyword evidence="2" id="KW-0614">Plasmid</keyword>
<organism evidence="2 3">
    <name type="scientific">Halorarum halophilum</name>
    <dbReference type="NCBI Taxonomy" id="2743090"/>
    <lineage>
        <taxon>Archaea</taxon>
        <taxon>Methanobacteriati</taxon>
        <taxon>Methanobacteriota</taxon>
        <taxon>Stenosarchaea group</taxon>
        <taxon>Halobacteria</taxon>
        <taxon>Halobacteriales</taxon>
        <taxon>Haloferacaceae</taxon>
        <taxon>Halorarum</taxon>
    </lineage>
</organism>
<dbReference type="RefSeq" id="WP_179171557.1">
    <property type="nucleotide sequence ID" value="NZ_CP058532.1"/>
</dbReference>
<keyword evidence="3" id="KW-1185">Reference proteome</keyword>
<geneLocation type="plasmid" evidence="2 3">
    <name>unnamed3</name>
</geneLocation>
<name>A0A7D5L333_9EURY</name>
<proteinExistence type="predicted"/>
<reference evidence="2 3" key="1">
    <citation type="submission" date="2020-07" db="EMBL/GenBank/DDBJ databases">
        <title>Gai3-2, isolated from salt lake.</title>
        <authorList>
            <person name="Cui H."/>
            <person name="Shi X."/>
        </authorList>
    </citation>
    <scope>NUCLEOTIDE SEQUENCE [LARGE SCALE GENOMIC DNA]</scope>
    <source>
        <strain evidence="2 3">Gai3-2</strain>
        <plasmid evidence="2 3">unnamed3</plasmid>
    </source>
</reference>
<dbReference type="GeneID" id="56031260"/>
<evidence type="ECO:0000256" key="1">
    <source>
        <dbReference type="SAM" id="MobiDB-lite"/>
    </source>
</evidence>